<evidence type="ECO:0000256" key="2">
    <source>
        <dbReference type="ARBA" id="ARBA00022723"/>
    </source>
</evidence>
<dbReference type="SMART" id="SM00066">
    <property type="entry name" value="GAL4"/>
    <property type="match status" value="1"/>
</dbReference>
<dbReference type="CDD" id="cd12148">
    <property type="entry name" value="fungal_TF_MHR"/>
    <property type="match status" value="1"/>
</dbReference>
<dbReference type="GO" id="GO:0000976">
    <property type="term" value="F:transcription cis-regulatory region binding"/>
    <property type="evidence" value="ECO:0007669"/>
    <property type="project" value="TreeGrafter"/>
</dbReference>
<dbReference type="PROSITE" id="PS50048">
    <property type="entry name" value="ZN2_CY6_FUNGAL_2"/>
    <property type="match status" value="1"/>
</dbReference>
<feature type="compositionally biased region" description="Basic and acidic residues" evidence="8">
    <location>
        <begin position="131"/>
        <end position="140"/>
    </location>
</feature>
<keyword evidence="3" id="KW-0862">Zinc</keyword>
<keyword evidence="7" id="KW-0539">Nucleus</keyword>
<proteinExistence type="predicted"/>
<evidence type="ECO:0000256" key="3">
    <source>
        <dbReference type="ARBA" id="ARBA00022833"/>
    </source>
</evidence>
<keyword evidence="4" id="KW-0805">Transcription regulation</keyword>
<evidence type="ECO:0000313" key="11">
    <source>
        <dbReference type="Proteomes" id="UP001285441"/>
    </source>
</evidence>
<accession>A0AAE0U709</accession>
<evidence type="ECO:0000256" key="8">
    <source>
        <dbReference type="SAM" id="MobiDB-lite"/>
    </source>
</evidence>
<gene>
    <name evidence="10" type="ORF">B0H63DRAFT_14021</name>
</gene>
<sequence>MDGASLDPRLRDASAKAARAVSPRTAATAGAAGSNGARGGGGPLKSQQSQQPIAIAAQPPSHRLQPQSQHSQAPQTQAQSQSQSQSPTQAQAFAFPQTPSSTAPTPAPDGNHNSAASGGAMTPPAADDTPGDAKKPRSCESCRGLKVRCEFDPANSEGSCRRCAKAGRACVVTQPTRKRQKKTDSRVAELEKKIDALTASLQATRGSAGATPLSTTATPTASAKVAETRTSSVAAAVTSPTLGRKDSSAASAANRGNGYYAPSSGASRDWPPQAPPPERPAPALQQPSSHITPPYSSVDLEAGRYPTLASVAGKKRKINDVRELAEELRGAAMTAPPLPADDRPEERSDIIEKGIMTMALANQLFARYTEQMVPHLPGVVFPPETTAAELRASRPILFLAVMTAASNEMPAMQRVLTKELMTVIAEKAIVVGEKRLEIVQALQVAVIWYWPPEKFEELKFYQLVHMAAVMAIDIGLGRKKQARGGFRKHIPTSWRDHPLRKNPPPDPTTLEARRAWLTCFFLAASTSMALHRPNLIRWTPFMGECVDVLESSPDAAPTDKYLCHLVWTHRLAEEVGVSFSMDDPSSTPNIADSRTQYALKGFERQLEKYSSSIPPELQQPTLKLGFHVLSLYMHEIATHNEFSDDCRPPLGPHTAEHLREALVSDIPLTPAHINALSACLTAIDGIFETFLSMDVQKIRCLPIFNLVRVAYATVVLIKVYFAASSPKGELGKVINKDNMKVEQHLEHLLEKFRATAADEKSRPASKFLIVLVMLRSWFLSQKQAQSGGGPGVRETSSCSRRSSTVAVGEKDTPAREQPDYNTPLQLLSEVATGANSGSANASAPANPVLRPNNADLIPNGSWYNKLPTPFVGYTAPDGGNLSQGTLAAAAGLGDHATNTPWMDTAFSADFDYSFLGDGFAQVMDWTLGGAFGDTNGGGMQSGGSMEEGGVRYVMQEPPWFQMGMGTALDGLGDGGVGQMGGFHF</sequence>
<dbReference type="SUPFAM" id="SSF57701">
    <property type="entry name" value="Zn2/Cys6 DNA-binding domain"/>
    <property type="match status" value="1"/>
</dbReference>
<dbReference type="CDD" id="cd00067">
    <property type="entry name" value="GAL4"/>
    <property type="match status" value="1"/>
</dbReference>
<feature type="compositionally biased region" description="Low complexity" evidence="8">
    <location>
        <begin position="20"/>
        <end position="35"/>
    </location>
</feature>
<feature type="region of interest" description="Disordered" evidence="8">
    <location>
        <begin position="204"/>
        <end position="299"/>
    </location>
</feature>
<evidence type="ECO:0000256" key="7">
    <source>
        <dbReference type="ARBA" id="ARBA00023242"/>
    </source>
</evidence>
<keyword evidence="2" id="KW-0479">Metal-binding</keyword>
<dbReference type="GO" id="GO:0001216">
    <property type="term" value="F:DNA-binding transcription activator activity"/>
    <property type="evidence" value="ECO:0007669"/>
    <property type="project" value="UniProtKB-ARBA"/>
</dbReference>
<name>A0AAE0U709_9PEZI</name>
<dbReference type="PANTHER" id="PTHR31845:SF39">
    <property type="entry name" value="TRANSCRIPTION FACTOR PBCR-RELATED"/>
    <property type="match status" value="1"/>
</dbReference>
<feature type="compositionally biased region" description="Low complexity" evidence="8">
    <location>
        <begin position="206"/>
        <end position="223"/>
    </location>
</feature>
<feature type="compositionally biased region" description="Polar residues" evidence="8">
    <location>
        <begin position="228"/>
        <end position="241"/>
    </location>
</feature>
<keyword evidence="6" id="KW-0804">Transcription</keyword>
<comment type="subcellular location">
    <subcellularLocation>
        <location evidence="1">Nucleus</location>
    </subcellularLocation>
</comment>
<dbReference type="EMBL" id="JAULSW010000001">
    <property type="protein sequence ID" value="KAK3393232.1"/>
    <property type="molecule type" value="Genomic_DNA"/>
</dbReference>
<dbReference type="PROSITE" id="PS00463">
    <property type="entry name" value="ZN2_CY6_FUNGAL_1"/>
    <property type="match status" value="1"/>
</dbReference>
<keyword evidence="11" id="KW-1185">Reference proteome</keyword>
<feature type="compositionally biased region" description="Low complexity" evidence="8">
    <location>
        <begin position="795"/>
        <end position="804"/>
    </location>
</feature>
<dbReference type="GO" id="GO:0008270">
    <property type="term" value="F:zinc ion binding"/>
    <property type="evidence" value="ECO:0007669"/>
    <property type="project" value="InterPro"/>
</dbReference>
<reference evidence="10" key="1">
    <citation type="journal article" date="2023" name="Mol. Phylogenet. Evol.">
        <title>Genome-scale phylogeny and comparative genomics of the fungal order Sordariales.</title>
        <authorList>
            <person name="Hensen N."/>
            <person name="Bonometti L."/>
            <person name="Westerberg I."/>
            <person name="Brannstrom I.O."/>
            <person name="Guillou S."/>
            <person name="Cros-Aarteil S."/>
            <person name="Calhoun S."/>
            <person name="Haridas S."/>
            <person name="Kuo A."/>
            <person name="Mondo S."/>
            <person name="Pangilinan J."/>
            <person name="Riley R."/>
            <person name="LaButti K."/>
            <person name="Andreopoulos B."/>
            <person name="Lipzen A."/>
            <person name="Chen C."/>
            <person name="Yan M."/>
            <person name="Daum C."/>
            <person name="Ng V."/>
            <person name="Clum A."/>
            <person name="Steindorff A."/>
            <person name="Ohm R.A."/>
            <person name="Martin F."/>
            <person name="Silar P."/>
            <person name="Natvig D.O."/>
            <person name="Lalanne C."/>
            <person name="Gautier V."/>
            <person name="Ament-Velasquez S.L."/>
            <person name="Kruys A."/>
            <person name="Hutchinson M.I."/>
            <person name="Powell A.J."/>
            <person name="Barry K."/>
            <person name="Miller A.N."/>
            <person name="Grigoriev I.V."/>
            <person name="Debuchy R."/>
            <person name="Gladieux P."/>
            <person name="Hiltunen Thoren M."/>
            <person name="Johannesson H."/>
        </authorList>
    </citation>
    <scope>NUCLEOTIDE SEQUENCE</scope>
    <source>
        <strain evidence="10">CBS 232.78</strain>
    </source>
</reference>
<dbReference type="InterPro" id="IPR036864">
    <property type="entry name" value="Zn2-C6_fun-type_DNA-bd_sf"/>
</dbReference>
<evidence type="ECO:0000259" key="9">
    <source>
        <dbReference type="PROSITE" id="PS50048"/>
    </source>
</evidence>
<dbReference type="InterPro" id="IPR001138">
    <property type="entry name" value="Zn2Cys6_DnaBD"/>
</dbReference>
<dbReference type="GO" id="GO:0005634">
    <property type="term" value="C:nucleus"/>
    <property type="evidence" value="ECO:0007669"/>
    <property type="project" value="UniProtKB-SubCell"/>
</dbReference>
<feature type="region of interest" description="Disordered" evidence="8">
    <location>
        <begin position="783"/>
        <end position="822"/>
    </location>
</feature>
<feature type="compositionally biased region" description="Basic and acidic residues" evidence="8">
    <location>
        <begin position="808"/>
        <end position="818"/>
    </location>
</feature>
<organism evidence="10 11">
    <name type="scientific">Podospora didyma</name>
    <dbReference type="NCBI Taxonomy" id="330526"/>
    <lineage>
        <taxon>Eukaryota</taxon>
        <taxon>Fungi</taxon>
        <taxon>Dikarya</taxon>
        <taxon>Ascomycota</taxon>
        <taxon>Pezizomycotina</taxon>
        <taxon>Sordariomycetes</taxon>
        <taxon>Sordariomycetidae</taxon>
        <taxon>Sordariales</taxon>
        <taxon>Podosporaceae</taxon>
        <taxon>Podospora</taxon>
    </lineage>
</organism>
<dbReference type="InterPro" id="IPR051089">
    <property type="entry name" value="prtT"/>
</dbReference>
<feature type="compositionally biased region" description="Low complexity" evidence="8">
    <location>
        <begin position="46"/>
        <end position="104"/>
    </location>
</feature>
<dbReference type="PANTHER" id="PTHR31845">
    <property type="entry name" value="FINGER DOMAIN PROTEIN, PUTATIVE-RELATED"/>
    <property type="match status" value="1"/>
</dbReference>
<dbReference type="Gene3D" id="4.10.240.10">
    <property type="entry name" value="Zn(2)-C6 fungal-type DNA-binding domain"/>
    <property type="match status" value="1"/>
</dbReference>
<protein>
    <recommendedName>
        <fullName evidence="9">Zn(2)-C6 fungal-type domain-containing protein</fullName>
    </recommendedName>
</protein>
<evidence type="ECO:0000256" key="1">
    <source>
        <dbReference type="ARBA" id="ARBA00004123"/>
    </source>
</evidence>
<dbReference type="Proteomes" id="UP001285441">
    <property type="component" value="Unassembled WGS sequence"/>
</dbReference>
<evidence type="ECO:0000256" key="4">
    <source>
        <dbReference type="ARBA" id="ARBA00023015"/>
    </source>
</evidence>
<dbReference type="FunFam" id="4.10.240.10:FF:000003">
    <property type="entry name" value="C6 transcription factor (Leu3)"/>
    <property type="match status" value="1"/>
</dbReference>
<dbReference type="Pfam" id="PF00172">
    <property type="entry name" value="Zn_clus"/>
    <property type="match status" value="1"/>
</dbReference>
<feature type="domain" description="Zn(2)-C6 fungal-type" evidence="9">
    <location>
        <begin position="138"/>
        <end position="172"/>
    </location>
</feature>
<evidence type="ECO:0000256" key="5">
    <source>
        <dbReference type="ARBA" id="ARBA00023125"/>
    </source>
</evidence>
<comment type="caution">
    <text evidence="10">The sequence shown here is derived from an EMBL/GenBank/DDBJ whole genome shotgun (WGS) entry which is preliminary data.</text>
</comment>
<feature type="region of interest" description="Disordered" evidence="8">
    <location>
        <begin position="1"/>
        <end position="140"/>
    </location>
</feature>
<evidence type="ECO:0000256" key="6">
    <source>
        <dbReference type="ARBA" id="ARBA00023163"/>
    </source>
</evidence>
<keyword evidence="5" id="KW-0238">DNA-binding</keyword>
<reference evidence="10" key="2">
    <citation type="submission" date="2023-06" db="EMBL/GenBank/DDBJ databases">
        <authorList>
            <consortium name="Lawrence Berkeley National Laboratory"/>
            <person name="Haridas S."/>
            <person name="Hensen N."/>
            <person name="Bonometti L."/>
            <person name="Westerberg I."/>
            <person name="Brannstrom I.O."/>
            <person name="Guillou S."/>
            <person name="Cros-Aarteil S."/>
            <person name="Calhoun S."/>
            <person name="Kuo A."/>
            <person name="Mondo S."/>
            <person name="Pangilinan J."/>
            <person name="Riley R."/>
            <person name="LaButti K."/>
            <person name="Andreopoulos B."/>
            <person name="Lipzen A."/>
            <person name="Chen C."/>
            <person name="Yanf M."/>
            <person name="Daum C."/>
            <person name="Ng V."/>
            <person name="Clum A."/>
            <person name="Steindorff A."/>
            <person name="Ohm R."/>
            <person name="Martin F."/>
            <person name="Silar P."/>
            <person name="Natvig D."/>
            <person name="Lalanne C."/>
            <person name="Gautier V."/>
            <person name="Ament-velasquez S.L."/>
            <person name="Kruys A."/>
            <person name="Hutchinson M.I."/>
            <person name="Powell A.J."/>
            <person name="Barry K."/>
            <person name="Miller A.N."/>
            <person name="Grigoriev I.V."/>
            <person name="Debuchy R."/>
            <person name="Gladieux P."/>
            <person name="Thoren M.H."/>
            <person name="Johannesson H."/>
        </authorList>
    </citation>
    <scope>NUCLEOTIDE SEQUENCE</scope>
    <source>
        <strain evidence="10">CBS 232.78</strain>
    </source>
</reference>
<dbReference type="AlphaFoldDB" id="A0AAE0U709"/>
<dbReference type="GO" id="GO:0000981">
    <property type="term" value="F:DNA-binding transcription factor activity, RNA polymerase II-specific"/>
    <property type="evidence" value="ECO:0007669"/>
    <property type="project" value="InterPro"/>
</dbReference>
<evidence type="ECO:0000313" key="10">
    <source>
        <dbReference type="EMBL" id="KAK3393232.1"/>
    </source>
</evidence>